<comment type="caution">
    <text evidence="1">The sequence shown here is derived from an EMBL/GenBank/DDBJ whole genome shotgun (WGS) entry which is preliminary data.</text>
</comment>
<keyword evidence="2" id="KW-1185">Reference proteome</keyword>
<protein>
    <submittedName>
        <fullName evidence="1">Uncharacterized protein</fullName>
    </submittedName>
</protein>
<evidence type="ECO:0000313" key="2">
    <source>
        <dbReference type="Proteomes" id="UP001202328"/>
    </source>
</evidence>
<feature type="non-terminal residue" evidence="1">
    <location>
        <position position="1"/>
    </location>
</feature>
<reference evidence="1" key="1">
    <citation type="submission" date="2022-04" db="EMBL/GenBank/DDBJ databases">
        <title>A functionally conserved STORR gene fusion in Papaver species that diverged 16.8 million years ago.</title>
        <authorList>
            <person name="Catania T."/>
        </authorList>
    </citation>
    <scope>NUCLEOTIDE SEQUENCE</scope>
    <source>
        <strain evidence="1">S-188037</strain>
    </source>
</reference>
<dbReference type="EMBL" id="JAJJMB010010087">
    <property type="protein sequence ID" value="KAI3910897.1"/>
    <property type="molecule type" value="Genomic_DNA"/>
</dbReference>
<sequence length="80" mass="8997">GNFFIFKVTLVGKRIEPARSDFSLKTVGELGVPWCIKCASQVSDPVPRDFQSELHQCDEMRSHNATVPIKGNLKFLIFVC</sequence>
<gene>
    <name evidence="1" type="ORF">MKW98_022584</name>
</gene>
<organism evidence="1 2">
    <name type="scientific">Papaver atlanticum</name>
    <dbReference type="NCBI Taxonomy" id="357466"/>
    <lineage>
        <taxon>Eukaryota</taxon>
        <taxon>Viridiplantae</taxon>
        <taxon>Streptophyta</taxon>
        <taxon>Embryophyta</taxon>
        <taxon>Tracheophyta</taxon>
        <taxon>Spermatophyta</taxon>
        <taxon>Magnoliopsida</taxon>
        <taxon>Ranunculales</taxon>
        <taxon>Papaveraceae</taxon>
        <taxon>Papaveroideae</taxon>
        <taxon>Papaver</taxon>
    </lineage>
</organism>
<evidence type="ECO:0000313" key="1">
    <source>
        <dbReference type="EMBL" id="KAI3910897.1"/>
    </source>
</evidence>
<dbReference type="Proteomes" id="UP001202328">
    <property type="component" value="Unassembled WGS sequence"/>
</dbReference>
<proteinExistence type="predicted"/>
<name>A0AAD4XGN4_9MAGN</name>
<dbReference type="AlphaFoldDB" id="A0AAD4XGN4"/>
<accession>A0AAD4XGN4</accession>